<organism evidence="2 3">
    <name type="scientific">Plasmodium falciparum Tanzania</name>
    <name type="common">2000708</name>
    <dbReference type="NCBI Taxonomy" id="1036725"/>
    <lineage>
        <taxon>Eukaryota</taxon>
        <taxon>Sar</taxon>
        <taxon>Alveolata</taxon>
        <taxon>Apicomplexa</taxon>
        <taxon>Aconoidasida</taxon>
        <taxon>Haemosporida</taxon>
        <taxon>Plasmodiidae</taxon>
        <taxon>Plasmodium</taxon>
        <taxon>Plasmodium (Laverania)</taxon>
    </lineage>
</organism>
<dbReference type="AlphaFoldDB" id="A0A024VY50"/>
<protein>
    <submittedName>
        <fullName evidence="2">Uncharacterized protein</fullName>
    </submittedName>
</protein>
<dbReference type="EMBL" id="KI926777">
    <property type="protein sequence ID" value="ETW33248.1"/>
    <property type="molecule type" value="Genomic_DNA"/>
</dbReference>
<dbReference type="Proteomes" id="UP000030708">
    <property type="component" value="Unassembled WGS sequence"/>
</dbReference>
<gene>
    <name evidence="2" type="ORF">PFTANZ_06033</name>
</gene>
<accession>A0A024VY50</accession>
<keyword evidence="1" id="KW-0472">Membrane</keyword>
<reference evidence="2 3" key="2">
    <citation type="submission" date="2013-02" db="EMBL/GenBank/DDBJ databases">
        <title>The Genome Sequence of Plasmodium falciparum Tanzania (2000708).</title>
        <authorList>
            <consortium name="The Broad Institute Genome Sequencing Platform"/>
            <consortium name="The Broad Institute Genome Sequencing Center for Infectious Disease"/>
            <person name="Neafsey D."/>
            <person name="Cheeseman I."/>
            <person name="Volkman S."/>
            <person name="Adams J."/>
            <person name="Walker B."/>
            <person name="Young S.K."/>
            <person name="Zeng Q."/>
            <person name="Gargeya S."/>
            <person name="Fitzgerald M."/>
            <person name="Haas B."/>
            <person name="Abouelleil A."/>
            <person name="Alvarado L."/>
            <person name="Arachchi H.M."/>
            <person name="Berlin A.M."/>
            <person name="Chapman S.B."/>
            <person name="Dewar J."/>
            <person name="Goldberg J."/>
            <person name="Griggs A."/>
            <person name="Gujja S."/>
            <person name="Hansen M."/>
            <person name="Howarth C."/>
            <person name="Imamovic A."/>
            <person name="Larimer J."/>
            <person name="McCowan C."/>
            <person name="Murphy C."/>
            <person name="Neiman D."/>
            <person name="Pearson M."/>
            <person name="Priest M."/>
            <person name="Roberts A."/>
            <person name="Saif S."/>
            <person name="Shea T."/>
            <person name="Sisk P."/>
            <person name="Sykes S."/>
            <person name="Wortman J."/>
            <person name="Nusbaum C."/>
            <person name="Birren B."/>
        </authorList>
    </citation>
    <scope>NUCLEOTIDE SEQUENCE [LARGE SCALE GENOMIC DNA]</scope>
    <source>
        <strain evidence="3">Tanzania (2000708)</strain>
    </source>
</reference>
<reference evidence="2 3" key="1">
    <citation type="submission" date="2013-02" db="EMBL/GenBank/DDBJ databases">
        <title>The Genome Annotation of Plasmodium falciparum Tanzania (2000708).</title>
        <authorList>
            <consortium name="The Broad Institute Genome Sequencing Platform"/>
            <consortium name="The Broad Institute Genome Sequencing Center for Infectious Disease"/>
            <person name="Neafsey D."/>
            <person name="Hoffman S."/>
            <person name="Volkman S."/>
            <person name="Rosenthal P."/>
            <person name="Walker B."/>
            <person name="Young S.K."/>
            <person name="Zeng Q."/>
            <person name="Gargeya S."/>
            <person name="Fitzgerald M."/>
            <person name="Haas B."/>
            <person name="Abouelleil A."/>
            <person name="Allen A.W."/>
            <person name="Alvarado L."/>
            <person name="Arachchi H.M."/>
            <person name="Berlin A.M."/>
            <person name="Chapman S.B."/>
            <person name="Gainer-Dewar J."/>
            <person name="Goldberg J."/>
            <person name="Griggs A."/>
            <person name="Gujja S."/>
            <person name="Hansen M."/>
            <person name="Howarth C."/>
            <person name="Imamovic A."/>
            <person name="Ireland A."/>
            <person name="Larimer J."/>
            <person name="McCowan C."/>
            <person name="Murphy C."/>
            <person name="Pearson M."/>
            <person name="Poon T.W."/>
            <person name="Priest M."/>
            <person name="Roberts A."/>
            <person name="Saif S."/>
            <person name="Shea T."/>
            <person name="Sisk P."/>
            <person name="Sykes S."/>
            <person name="Wortman J."/>
            <person name="Nusbaum C."/>
            <person name="Birren B."/>
        </authorList>
    </citation>
    <scope>NUCLEOTIDE SEQUENCE [LARGE SCALE GENOMIC DNA]</scope>
    <source>
        <strain evidence="3">Tanzania (2000708)</strain>
    </source>
</reference>
<keyword evidence="1" id="KW-0812">Transmembrane</keyword>
<evidence type="ECO:0000313" key="2">
    <source>
        <dbReference type="EMBL" id="ETW33248.1"/>
    </source>
</evidence>
<evidence type="ECO:0000313" key="3">
    <source>
        <dbReference type="Proteomes" id="UP000030708"/>
    </source>
</evidence>
<proteinExistence type="predicted"/>
<feature type="transmembrane region" description="Helical" evidence="1">
    <location>
        <begin position="26"/>
        <end position="52"/>
    </location>
</feature>
<name>A0A024VY50_PLAFA</name>
<sequence>MYHTSLYSNLKEHYSLKKKLSKKKELYIFINYGPFTLYGKVFLLISITKYIYKSHIFSDYFFLITEQFLYT</sequence>
<keyword evidence="1" id="KW-1133">Transmembrane helix</keyword>
<evidence type="ECO:0000256" key="1">
    <source>
        <dbReference type="SAM" id="Phobius"/>
    </source>
</evidence>